<organism evidence="1 2">
    <name type="scientific">Spironucleus salmonicida</name>
    <dbReference type="NCBI Taxonomy" id="348837"/>
    <lineage>
        <taxon>Eukaryota</taxon>
        <taxon>Metamonada</taxon>
        <taxon>Diplomonadida</taxon>
        <taxon>Hexamitidae</taxon>
        <taxon>Hexamitinae</taxon>
        <taxon>Spironucleus</taxon>
    </lineage>
</organism>
<comment type="caution">
    <text evidence="1">The sequence shown here is derived from an EMBL/GenBank/DDBJ whole genome shotgun (WGS) entry which is preliminary data.</text>
</comment>
<sequence length="133" mass="15634">MDQFLAITKTENPQKQFLNIDFVFRNSITNLILAKNYEEVIKLLLKYPKVLIHDNTQLAFKVLELIRTKKNEQLIQIAKYVAENAEYNNILIDSIQFIQSKDNEENLIIQCITLIQKELLRGKMPDNELQVLQ</sequence>
<evidence type="ECO:0000313" key="2">
    <source>
        <dbReference type="Proteomes" id="UP000018208"/>
    </source>
</evidence>
<dbReference type="EMBL" id="AUWU02000006">
    <property type="protein sequence ID" value="KAH0571530.1"/>
    <property type="molecule type" value="Genomic_DNA"/>
</dbReference>
<accession>A0A9P8LNW3</accession>
<dbReference type="RefSeq" id="XP_067762303.1">
    <property type="nucleotide sequence ID" value="XM_067909547.1"/>
</dbReference>
<protein>
    <submittedName>
        <fullName evidence="1">Uncharacterized protein</fullName>
    </submittedName>
</protein>
<proteinExistence type="predicted"/>
<dbReference type="KEGG" id="ssao:94299741"/>
<reference evidence="1 2" key="1">
    <citation type="journal article" date="2014" name="PLoS Genet.">
        <title>The Genome of Spironucleus salmonicida Highlights a Fish Pathogen Adapted to Fluctuating Environments.</title>
        <authorList>
            <person name="Xu F."/>
            <person name="Jerlstrom-Hultqvist J."/>
            <person name="Einarsson E."/>
            <person name="Astvaldsson A."/>
            <person name="Svard S.G."/>
            <person name="Andersson J.O."/>
        </authorList>
    </citation>
    <scope>NUCLEOTIDE SEQUENCE [LARGE SCALE GENOMIC DNA]</scope>
    <source>
        <strain evidence="1 2">ATCC 50377</strain>
    </source>
</reference>
<evidence type="ECO:0000313" key="1">
    <source>
        <dbReference type="EMBL" id="KAH0571530.1"/>
    </source>
</evidence>
<dbReference type="Proteomes" id="UP000018208">
    <property type="component" value="Unassembled WGS sequence"/>
</dbReference>
<dbReference type="AlphaFoldDB" id="A0A9P8LNW3"/>
<keyword evidence="2" id="KW-1185">Reference proteome</keyword>
<gene>
    <name evidence="1" type="ORF">SS50377_25718</name>
</gene>
<name>A0A9P8LNW3_9EUKA</name>
<dbReference type="GeneID" id="94299741"/>